<sequence>MTVDDDSRVLSVSASNTSWPPRAAGRRFQLRYQKIIPSPGKKREIFSSETAHSSAGDDRKSICRSNYCDHHWAHTNLAIFLMSHPHLKKNINHIYVMGGGVRSKNPTGCCPAGPSPSCVPVQWEFGESFH</sequence>
<evidence type="ECO:0000256" key="1">
    <source>
        <dbReference type="SAM" id="MobiDB-lite"/>
    </source>
</evidence>
<dbReference type="Gene3D" id="3.90.245.10">
    <property type="entry name" value="Ribonucleoside hydrolase-like"/>
    <property type="match status" value="1"/>
</dbReference>
<feature type="region of interest" description="Disordered" evidence="1">
    <location>
        <begin position="41"/>
        <end position="60"/>
    </location>
</feature>
<accession>A0AAN7KZ47</accession>
<dbReference type="EMBL" id="JAXIOK010000003">
    <property type="protein sequence ID" value="KAK4775665.1"/>
    <property type="molecule type" value="Genomic_DNA"/>
</dbReference>
<feature type="region of interest" description="Disordered" evidence="1">
    <location>
        <begin position="1"/>
        <end position="21"/>
    </location>
</feature>
<gene>
    <name evidence="2" type="ORF">SAY87_023626</name>
</gene>
<evidence type="ECO:0000313" key="3">
    <source>
        <dbReference type="Proteomes" id="UP001345219"/>
    </source>
</evidence>
<dbReference type="InterPro" id="IPR036452">
    <property type="entry name" value="Ribo_hydro-like"/>
</dbReference>
<reference evidence="2 3" key="1">
    <citation type="journal article" date="2023" name="Hortic Res">
        <title>Pangenome of water caltrop reveals structural variations and asymmetric subgenome divergence after allopolyploidization.</title>
        <authorList>
            <person name="Zhang X."/>
            <person name="Chen Y."/>
            <person name="Wang L."/>
            <person name="Yuan Y."/>
            <person name="Fang M."/>
            <person name="Shi L."/>
            <person name="Lu R."/>
            <person name="Comes H.P."/>
            <person name="Ma Y."/>
            <person name="Chen Y."/>
            <person name="Huang G."/>
            <person name="Zhou Y."/>
            <person name="Zheng Z."/>
            <person name="Qiu Y."/>
        </authorList>
    </citation>
    <scope>NUCLEOTIDE SEQUENCE [LARGE SCALE GENOMIC DNA]</scope>
    <source>
        <tissue evidence="2">Roots</tissue>
    </source>
</reference>
<name>A0AAN7KZ47_9MYRT</name>
<keyword evidence="3" id="KW-1185">Reference proteome</keyword>
<proteinExistence type="predicted"/>
<comment type="caution">
    <text evidence="2">The sequence shown here is derived from an EMBL/GenBank/DDBJ whole genome shotgun (WGS) entry which is preliminary data.</text>
</comment>
<dbReference type="SUPFAM" id="SSF53590">
    <property type="entry name" value="Nucleoside hydrolase"/>
    <property type="match status" value="1"/>
</dbReference>
<organism evidence="2 3">
    <name type="scientific">Trapa incisa</name>
    <dbReference type="NCBI Taxonomy" id="236973"/>
    <lineage>
        <taxon>Eukaryota</taxon>
        <taxon>Viridiplantae</taxon>
        <taxon>Streptophyta</taxon>
        <taxon>Embryophyta</taxon>
        <taxon>Tracheophyta</taxon>
        <taxon>Spermatophyta</taxon>
        <taxon>Magnoliopsida</taxon>
        <taxon>eudicotyledons</taxon>
        <taxon>Gunneridae</taxon>
        <taxon>Pentapetalae</taxon>
        <taxon>rosids</taxon>
        <taxon>malvids</taxon>
        <taxon>Myrtales</taxon>
        <taxon>Lythraceae</taxon>
        <taxon>Trapa</taxon>
    </lineage>
</organism>
<dbReference type="AlphaFoldDB" id="A0AAN7KZ47"/>
<feature type="compositionally biased region" description="Polar residues" evidence="1">
    <location>
        <begin position="10"/>
        <end position="19"/>
    </location>
</feature>
<protein>
    <submittedName>
        <fullName evidence="2">Uncharacterized protein</fullName>
    </submittedName>
</protein>
<dbReference type="PANTHER" id="PTHR46692:SF1">
    <property type="entry name" value="NUCLEOSIDE HYDROLASE 3-RELATED"/>
    <property type="match status" value="1"/>
</dbReference>
<evidence type="ECO:0000313" key="2">
    <source>
        <dbReference type="EMBL" id="KAK4775665.1"/>
    </source>
</evidence>
<dbReference type="PANTHER" id="PTHR46692">
    <property type="entry name" value="INOSINE-URIDINE PREFERRING NUCLEOSIDE HYDROLASE FAMILY PROTEIN"/>
    <property type="match status" value="1"/>
</dbReference>
<dbReference type="GO" id="GO:0016799">
    <property type="term" value="F:hydrolase activity, hydrolyzing N-glycosyl compounds"/>
    <property type="evidence" value="ECO:0007669"/>
    <property type="project" value="InterPro"/>
</dbReference>
<dbReference type="Proteomes" id="UP001345219">
    <property type="component" value="Chromosome 18"/>
</dbReference>